<feature type="domain" description="HAMP" evidence="14">
    <location>
        <begin position="172"/>
        <end position="223"/>
    </location>
</feature>
<evidence type="ECO:0000256" key="5">
    <source>
        <dbReference type="ARBA" id="ARBA00022679"/>
    </source>
</evidence>
<dbReference type="SMART" id="SM00387">
    <property type="entry name" value="HATPase_c"/>
    <property type="match status" value="1"/>
</dbReference>
<dbReference type="InterPro" id="IPR036890">
    <property type="entry name" value="HATPase_C_sf"/>
</dbReference>
<keyword evidence="8 15" id="KW-0418">Kinase</keyword>
<dbReference type="PANTHER" id="PTHR45436:SF4">
    <property type="entry name" value="SENSOR PROTEIN PHOQ"/>
    <property type="match status" value="1"/>
</dbReference>
<keyword evidence="12" id="KW-0472">Membrane</keyword>
<dbReference type="PRINTS" id="PR00344">
    <property type="entry name" value="BCTRLSENSOR"/>
</dbReference>
<comment type="caution">
    <text evidence="15">The sequence shown here is derived from an EMBL/GenBank/DDBJ whole genome shotgun (WGS) entry which is preliminary data.</text>
</comment>
<keyword evidence="9" id="KW-0067">ATP-binding</keyword>
<evidence type="ECO:0000259" key="13">
    <source>
        <dbReference type="PROSITE" id="PS50109"/>
    </source>
</evidence>
<dbReference type="PANTHER" id="PTHR45436">
    <property type="entry name" value="SENSOR HISTIDINE KINASE YKOH"/>
    <property type="match status" value="1"/>
</dbReference>
<evidence type="ECO:0000313" key="15">
    <source>
        <dbReference type="EMBL" id="GAA5189593.1"/>
    </source>
</evidence>
<dbReference type="PROSITE" id="PS50885">
    <property type="entry name" value="HAMP"/>
    <property type="match status" value="1"/>
</dbReference>
<dbReference type="Proteomes" id="UP001501600">
    <property type="component" value="Unassembled WGS sequence"/>
</dbReference>
<dbReference type="Gene3D" id="1.10.287.130">
    <property type="match status" value="1"/>
</dbReference>
<evidence type="ECO:0000256" key="11">
    <source>
        <dbReference type="ARBA" id="ARBA00023012"/>
    </source>
</evidence>
<reference evidence="16" key="1">
    <citation type="journal article" date="2019" name="Int. J. Syst. Evol. Microbiol.">
        <title>The Global Catalogue of Microorganisms (GCM) 10K type strain sequencing project: providing services to taxonomists for standard genome sequencing and annotation.</title>
        <authorList>
            <consortium name="The Broad Institute Genomics Platform"/>
            <consortium name="The Broad Institute Genome Sequencing Center for Infectious Disease"/>
            <person name="Wu L."/>
            <person name="Ma J."/>
        </authorList>
    </citation>
    <scope>NUCLEOTIDE SEQUENCE [LARGE SCALE GENOMIC DNA]</scope>
    <source>
        <strain evidence="16">JCM 18720</strain>
    </source>
</reference>
<evidence type="ECO:0000256" key="1">
    <source>
        <dbReference type="ARBA" id="ARBA00000085"/>
    </source>
</evidence>
<dbReference type="EC" id="2.7.13.3" evidence="3"/>
<dbReference type="InterPro" id="IPR003660">
    <property type="entry name" value="HAMP_dom"/>
</dbReference>
<keyword evidence="7" id="KW-0547">Nucleotide-binding</keyword>
<evidence type="ECO:0000256" key="9">
    <source>
        <dbReference type="ARBA" id="ARBA00022840"/>
    </source>
</evidence>
<dbReference type="Pfam" id="PF02518">
    <property type="entry name" value="HATPase_c"/>
    <property type="match status" value="1"/>
</dbReference>
<keyword evidence="4" id="KW-0597">Phosphoprotein</keyword>
<keyword evidence="11" id="KW-0902">Two-component regulatory system</keyword>
<dbReference type="Gene3D" id="3.30.565.10">
    <property type="entry name" value="Histidine kinase-like ATPase, C-terminal domain"/>
    <property type="match status" value="1"/>
</dbReference>
<keyword evidence="10" id="KW-1133">Transmembrane helix</keyword>
<dbReference type="GO" id="GO:0016301">
    <property type="term" value="F:kinase activity"/>
    <property type="evidence" value="ECO:0007669"/>
    <property type="project" value="UniProtKB-KW"/>
</dbReference>
<gene>
    <name evidence="15" type="ORF">GCM10025772_12350</name>
</gene>
<keyword evidence="5" id="KW-0808">Transferase</keyword>
<sequence length="440" mass="49096">MALLTLAAVALTAAQRSDDARTLYQQAANSVASQLPAISEELKQAGIQKADLKLLSDQNFPPGTILFAICSAGGELQFVSEKLKKLRLPGDCDTLTTIMDNDDFTRPLELLPERFFYIFPIPLQTETGVITIVMVRNAMKAKALLDKHNQLSNIQLLFILPIAFLLLTRSARWGIQPLQTMGKQLKEIKSGKRRRLGDPKAKELVAISAALNDLLQQGEQRNETYRNAMKDLAHSLKTRLAAVQAIMDDSASTEERRRSELYDQLSQMDQLIQYQLRKAVMGRQGLAQEAVDTRPIAEQLQQMLGKVYREKSLECQLDIDDSLKFPGSGADLMEFLGNLMENAYRFAEGQVRVSWHKYAEGRLRLSVEDDGPGIEPELRERVLRRGERADERHPGQGIGLAVCHEISLSYGGQLVIDDSPLGGTRITLHLPPMQDFSGAE</sequence>
<keyword evidence="6" id="KW-0812">Transmembrane</keyword>
<dbReference type="InterPro" id="IPR058619">
    <property type="entry name" value="PhoQ/CarS-like_HATPase"/>
</dbReference>
<evidence type="ECO:0000256" key="10">
    <source>
        <dbReference type="ARBA" id="ARBA00022989"/>
    </source>
</evidence>
<keyword evidence="16" id="KW-1185">Reference proteome</keyword>
<evidence type="ECO:0000256" key="7">
    <source>
        <dbReference type="ARBA" id="ARBA00022741"/>
    </source>
</evidence>
<dbReference type="EMBL" id="BAABLF010000006">
    <property type="protein sequence ID" value="GAA5189593.1"/>
    <property type="molecule type" value="Genomic_DNA"/>
</dbReference>
<evidence type="ECO:0000256" key="2">
    <source>
        <dbReference type="ARBA" id="ARBA00004370"/>
    </source>
</evidence>
<comment type="catalytic activity">
    <reaction evidence="1">
        <text>ATP + protein L-histidine = ADP + protein N-phospho-L-histidine.</text>
        <dbReference type="EC" id="2.7.13.3"/>
    </reaction>
</comment>
<protein>
    <recommendedName>
        <fullName evidence="3">histidine kinase</fullName>
        <ecNumber evidence="3">2.7.13.3</ecNumber>
    </recommendedName>
</protein>
<evidence type="ECO:0000256" key="3">
    <source>
        <dbReference type="ARBA" id="ARBA00012438"/>
    </source>
</evidence>
<dbReference type="InterPro" id="IPR004358">
    <property type="entry name" value="Sig_transdc_His_kin-like_C"/>
</dbReference>
<dbReference type="InterPro" id="IPR050428">
    <property type="entry name" value="TCS_sensor_his_kinase"/>
</dbReference>
<evidence type="ECO:0000256" key="4">
    <source>
        <dbReference type="ARBA" id="ARBA00022553"/>
    </source>
</evidence>
<dbReference type="PROSITE" id="PS50109">
    <property type="entry name" value="HIS_KIN"/>
    <property type="match status" value="1"/>
</dbReference>
<accession>A0ABP9S165</accession>
<dbReference type="InterPro" id="IPR003594">
    <property type="entry name" value="HATPase_dom"/>
</dbReference>
<evidence type="ECO:0000256" key="8">
    <source>
        <dbReference type="ARBA" id="ARBA00022777"/>
    </source>
</evidence>
<name>A0ABP9S165_9GAMM</name>
<proteinExistence type="predicted"/>
<dbReference type="RefSeq" id="WP_345316169.1">
    <property type="nucleotide sequence ID" value="NZ_BAABLF010000006.1"/>
</dbReference>
<dbReference type="InterPro" id="IPR005467">
    <property type="entry name" value="His_kinase_dom"/>
</dbReference>
<dbReference type="CDD" id="cd16954">
    <property type="entry name" value="HATPase_PhoQ-like"/>
    <property type="match status" value="1"/>
</dbReference>
<organism evidence="15 16">
    <name type="scientific">Ferrimonas gelatinilytica</name>
    <dbReference type="NCBI Taxonomy" id="1255257"/>
    <lineage>
        <taxon>Bacteria</taxon>
        <taxon>Pseudomonadati</taxon>
        <taxon>Pseudomonadota</taxon>
        <taxon>Gammaproteobacteria</taxon>
        <taxon>Alteromonadales</taxon>
        <taxon>Ferrimonadaceae</taxon>
        <taxon>Ferrimonas</taxon>
    </lineage>
</organism>
<evidence type="ECO:0000256" key="12">
    <source>
        <dbReference type="ARBA" id="ARBA00023136"/>
    </source>
</evidence>
<evidence type="ECO:0000313" key="16">
    <source>
        <dbReference type="Proteomes" id="UP001501600"/>
    </source>
</evidence>
<dbReference type="SUPFAM" id="SSF55874">
    <property type="entry name" value="ATPase domain of HSP90 chaperone/DNA topoisomerase II/histidine kinase"/>
    <property type="match status" value="1"/>
</dbReference>
<evidence type="ECO:0000259" key="14">
    <source>
        <dbReference type="PROSITE" id="PS50885"/>
    </source>
</evidence>
<feature type="domain" description="Histidine kinase" evidence="13">
    <location>
        <begin position="231"/>
        <end position="434"/>
    </location>
</feature>
<evidence type="ECO:0000256" key="6">
    <source>
        <dbReference type="ARBA" id="ARBA00022692"/>
    </source>
</evidence>
<comment type="subcellular location">
    <subcellularLocation>
        <location evidence="2">Membrane</location>
    </subcellularLocation>
</comment>